<keyword evidence="8" id="KW-1185">Reference proteome</keyword>
<keyword evidence="7" id="KW-0067">ATP-binding</keyword>
<dbReference type="PROSITE" id="PS51192">
    <property type="entry name" value="HELICASE_ATP_BIND_1"/>
    <property type="match status" value="1"/>
</dbReference>
<dbReference type="PROSITE" id="PS50966">
    <property type="entry name" value="ZF_SWIM"/>
    <property type="match status" value="1"/>
</dbReference>
<evidence type="ECO:0000256" key="2">
    <source>
        <dbReference type="PROSITE-ProRule" id="PRU00325"/>
    </source>
</evidence>
<evidence type="ECO:0000259" key="6">
    <source>
        <dbReference type="PROSITE" id="PS51194"/>
    </source>
</evidence>
<dbReference type="InterPro" id="IPR014001">
    <property type="entry name" value="Helicase_ATP-bd"/>
</dbReference>
<keyword evidence="2" id="KW-0862">Zinc</keyword>
<keyword evidence="7" id="KW-0547">Nucleotide-binding</keyword>
<sequence length="1070" mass="123639">MNQFASEKLIKELCGEQSFKRGKQYNKKGHVSLINSDEDPFVYKAVIKGIENFYVTIQKEMGKIKAECNCPKLSSFNKHCQHVAATLLFLNDTTKRDSSYQEESLPTHTSSQSSNRSKPDLLHLFSPSSIAPKNNQHYIEDRKLLKTEFILNIEDQYDMLSIRLRIGSDKLTEVNIKQFLTHYEKGQPFIVSDDFTYHNKQFFLQRETDKLIKQLLTIFKQETFYTKNVATTTHSDNSARLYLPPSSFETVLPLLIAAPSTKLVYENQHYEGVTKCTETLPISFSFDYKNGDNNFRLKIYGIEKLKFLHLYQIIFIENKLVMLKDTHFHLLAELRNMVEEHEGSHFLLSIEKLEEYTTKVIPIMKQLGKVEVSQTFSPILKGNQLKARLYLDRINHKLLAGLEFQYNDIILNPLEIDYEEQASSIVRDEEKEKRILGLLEESMLSKTEGGYFLQNEELEYQFLHNMIPQLKSFVEIFATSAVRARLFTKPVYPFFRVEVEERTNWLSIQFDINGLNEEDIRGILQSLELKRPYYKLTSGSFLSLENKEFEKVARFLEGLELNHDDLQKEIHLPILYGIQQLDKLEDKAVVKLGKKFESFLQNLRTPNQEQYGVPPNLNATLRDYQKIGFNWLKTLSKYQFGGILADDMGLGKTIQAITFILSNVSEIRHLKKPAVIVSPSSLIYNWANELKKFAPELRVMVVAGTKKERNHIFNQAGEYDVLITSYPLLVKDNNHYKDKQFHTLFLDEAQAVKNPLTQTAKSARMVVAKNRFALTGTPVENSLTELWSIFQIVFPSLFPNRKAFLHLPRGVIAKRVKPFILRREKKDVLQELPAKVENKFFSDLYPEQKQLYLAYLAKLKHDKFKHLDKETIQKNRIKILAGITRLRQICCHPSLFIDDYDGRSAKLDQLIDIIKECHSTGKRILIFSQFTKMLQLIGAEITKLDFPYFYLDGQTASAERIELCKRFNNGEREIFLISLKAGGTGLNLTGADTVILYDLWWNPAVEMQAADRAHRIGQTEVVQVIKLVTNGTIEGKMNALQERKKGLIEDIIQSSKSPSISDEDIIDLLS</sequence>
<evidence type="ECO:0000256" key="1">
    <source>
        <dbReference type="ARBA" id="ARBA00022801"/>
    </source>
</evidence>
<dbReference type="InterPro" id="IPR049730">
    <property type="entry name" value="SNF2/RAD54-like_C"/>
</dbReference>
<dbReference type="SUPFAM" id="SSF52540">
    <property type="entry name" value="P-loop containing nucleoside triphosphate hydrolases"/>
    <property type="match status" value="2"/>
</dbReference>
<dbReference type="InterPro" id="IPR001650">
    <property type="entry name" value="Helicase_C-like"/>
</dbReference>
<dbReference type="CDD" id="cd18793">
    <property type="entry name" value="SF2_C_SNF"/>
    <property type="match status" value="1"/>
</dbReference>
<dbReference type="InterPro" id="IPR000330">
    <property type="entry name" value="SNF2_N"/>
</dbReference>
<feature type="region of interest" description="Disordered" evidence="3">
    <location>
        <begin position="99"/>
        <end position="118"/>
    </location>
</feature>
<dbReference type="InterPro" id="IPR013663">
    <property type="entry name" value="Helicase_SWF/SNF/SWI_bac"/>
</dbReference>
<dbReference type="SMART" id="SM00487">
    <property type="entry name" value="DEXDc"/>
    <property type="match status" value="1"/>
</dbReference>
<evidence type="ECO:0000313" key="8">
    <source>
        <dbReference type="Proteomes" id="UP001234495"/>
    </source>
</evidence>
<keyword evidence="2" id="KW-0479">Metal-binding</keyword>
<dbReference type="EMBL" id="JAUSUD010000004">
    <property type="protein sequence ID" value="MDQ0230040.1"/>
    <property type="molecule type" value="Genomic_DNA"/>
</dbReference>
<dbReference type="Pfam" id="PF00271">
    <property type="entry name" value="Helicase_C"/>
    <property type="match status" value="1"/>
</dbReference>
<comment type="caution">
    <text evidence="7">The sequence shown here is derived from an EMBL/GenBank/DDBJ whole genome shotgun (WGS) entry which is preliminary data.</text>
</comment>
<evidence type="ECO:0000256" key="3">
    <source>
        <dbReference type="SAM" id="MobiDB-lite"/>
    </source>
</evidence>
<dbReference type="InterPro" id="IPR027417">
    <property type="entry name" value="P-loop_NTPase"/>
</dbReference>
<dbReference type="PROSITE" id="PS51194">
    <property type="entry name" value="HELICASE_CTER"/>
    <property type="match status" value="1"/>
</dbReference>
<gene>
    <name evidence="7" type="ORF">J2S19_001292</name>
</gene>
<dbReference type="Gene3D" id="3.40.50.10810">
    <property type="entry name" value="Tandem AAA-ATPase domain"/>
    <property type="match status" value="1"/>
</dbReference>
<dbReference type="Pfam" id="PF00176">
    <property type="entry name" value="SNF2-rel_dom"/>
    <property type="match status" value="1"/>
</dbReference>
<dbReference type="Gene3D" id="3.40.50.300">
    <property type="entry name" value="P-loop containing nucleotide triphosphate hydrolases"/>
    <property type="match status" value="1"/>
</dbReference>
<dbReference type="PANTHER" id="PTHR10799">
    <property type="entry name" value="SNF2/RAD54 HELICASE FAMILY"/>
    <property type="match status" value="1"/>
</dbReference>
<reference evidence="7 8" key="1">
    <citation type="submission" date="2023-07" db="EMBL/GenBank/DDBJ databases">
        <title>Genomic Encyclopedia of Type Strains, Phase IV (KMG-IV): sequencing the most valuable type-strain genomes for metagenomic binning, comparative biology and taxonomic classification.</title>
        <authorList>
            <person name="Goeker M."/>
        </authorList>
    </citation>
    <scope>NUCLEOTIDE SEQUENCE [LARGE SCALE GENOMIC DNA]</scope>
    <source>
        <strain evidence="7 8">DSM 29005</strain>
    </source>
</reference>
<proteinExistence type="predicted"/>
<dbReference type="RefSeq" id="WP_307338741.1">
    <property type="nucleotide sequence ID" value="NZ_JAUSUD010000004.1"/>
</dbReference>
<accession>A0ABT9ZDE9</accession>
<dbReference type="GO" id="GO:0004386">
    <property type="term" value="F:helicase activity"/>
    <property type="evidence" value="ECO:0007669"/>
    <property type="project" value="UniProtKB-KW"/>
</dbReference>
<dbReference type="Pfam" id="PF08455">
    <property type="entry name" value="SNF2_assoc"/>
    <property type="match status" value="1"/>
</dbReference>
<evidence type="ECO:0000313" key="7">
    <source>
        <dbReference type="EMBL" id="MDQ0230040.1"/>
    </source>
</evidence>
<dbReference type="InterPro" id="IPR038718">
    <property type="entry name" value="SNF2-like_sf"/>
</dbReference>
<name>A0ABT9ZDE9_9BACI</name>
<feature type="domain" description="SWIM-type" evidence="4">
    <location>
        <begin position="53"/>
        <end position="91"/>
    </location>
</feature>
<dbReference type="SMART" id="SM00490">
    <property type="entry name" value="HELICc"/>
    <property type="match status" value="1"/>
</dbReference>
<organism evidence="7 8">
    <name type="scientific">Metabacillus malikii</name>
    <dbReference type="NCBI Taxonomy" id="1504265"/>
    <lineage>
        <taxon>Bacteria</taxon>
        <taxon>Bacillati</taxon>
        <taxon>Bacillota</taxon>
        <taxon>Bacilli</taxon>
        <taxon>Bacillales</taxon>
        <taxon>Bacillaceae</taxon>
        <taxon>Metabacillus</taxon>
    </lineage>
</organism>
<evidence type="ECO:0000259" key="4">
    <source>
        <dbReference type="PROSITE" id="PS50966"/>
    </source>
</evidence>
<keyword evidence="1" id="KW-0378">Hydrolase</keyword>
<keyword evidence="7" id="KW-0347">Helicase</keyword>
<feature type="domain" description="Helicase ATP-binding" evidence="5">
    <location>
        <begin position="633"/>
        <end position="796"/>
    </location>
</feature>
<dbReference type="InterPro" id="IPR007527">
    <property type="entry name" value="Znf_SWIM"/>
</dbReference>
<feature type="domain" description="Helicase C-terminal" evidence="6">
    <location>
        <begin position="906"/>
        <end position="1059"/>
    </location>
</feature>
<keyword evidence="2" id="KW-0863">Zinc-finger</keyword>
<protein>
    <submittedName>
        <fullName evidence="7">SNF2 family DNA or RNA helicase</fullName>
    </submittedName>
</protein>
<feature type="compositionally biased region" description="Polar residues" evidence="3">
    <location>
        <begin position="101"/>
        <end position="116"/>
    </location>
</feature>
<dbReference type="Proteomes" id="UP001234495">
    <property type="component" value="Unassembled WGS sequence"/>
</dbReference>
<evidence type="ECO:0000259" key="5">
    <source>
        <dbReference type="PROSITE" id="PS51192"/>
    </source>
</evidence>